<proteinExistence type="predicted"/>
<dbReference type="EMBL" id="JABFTP020000042">
    <property type="protein sequence ID" value="KAL3272071.1"/>
    <property type="molecule type" value="Genomic_DNA"/>
</dbReference>
<dbReference type="Proteomes" id="UP001516400">
    <property type="component" value="Unassembled WGS sequence"/>
</dbReference>
<evidence type="ECO:0000313" key="4">
    <source>
        <dbReference type="Proteomes" id="UP001516400"/>
    </source>
</evidence>
<sequence>MLAKARMVKGAHSMIGVDGRDMCQDDDIDRAMIRKYHPKMSEEEKDEYENYQRNNWAMENEYDRDLTAGEIENTIKKLKVKRACGDDRSYIVNIPDVTLSNDRFIISLMITKMYINLCPFVFSPLVYLRYCTYMCIL</sequence>
<evidence type="ECO:0000313" key="3">
    <source>
        <dbReference type="EMBL" id="KAL3272071.1"/>
    </source>
</evidence>
<reference evidence="2" key="2">
    <citation type="submission" date="2024-03" db="EMBL/GenBank/DDBJ databases">
        <title>Genomics of ladybird beetles.</title>
        <authorList>
            <person name="Li H.-S."/>
            <person name="Huang Y.-H."/>
        </authorList>
    </citation>
    <scope>NUCLEOTIDE SEQUENCE</scope>
    <source>
        <strain evidence="2">SYSU2018</strain>
        <tissue evidence="2">Whole body of male adult</tissue>
    </source>
</reference>
<dbReference type="EMBL" id="JABFTP020000042">
    <property type="protein sequence ID" value="KAL3272047.1"/>
    <property type="molecule type" value="Genomic_DNA"/>
</dbReference>
<keyword evidence="4" id="KW-1185">Reference proteome</keyword>
<evidence type="ECO:0000256" key="1">
    <source>
        <dbReference type="SAM" id="Phobius"/>
    </source>
</evidence>
<keyword evidence="1" id="KW-0812">Transmembrane</keyword>
<protein>
    <submittedName>
        <fullName evidence="2">Uncharacterized protein</fullName>
    </submittedName>
</protein>
<comment type="caution">
    <text evidence="2">The sequence shown here is derived from an EMBL/GenBank/DDBJ whole genome shotgun (WGS) entry which is preliminary data.</text>
</comment>
<reference evidence="2 4" key="1">
    <citation type="journal article" date="2021" name="BMC Biol.">
        <title>Horizontally acquired antibacterial genes associated with adaptive radiation of ladybird beetles.</title>
        <authorList>
            <person name="Li H.S."/>
            <person name="Tang X.F."/>
            <person name="Huang Y.H."/>
            <person name="Xu Z.Y."/>
            <person name="Chen M.L."/>
            <person name="Du X.Y."/>
            <person name="Qiu B.Y."/>
            <person name="Chen P.T."/>
            <person name="Zhang W."/>
            <person name="Slipinski A."/>
            <person name="Escalona H.E."/>
            <person name="Waterhouse R.M."/>
            <person name="Zwick A."/>
            <person name="Pang H."/>
        </authorList>
    </citation>
    <scope>NUCLEOTIDE SEQUENCE [LARGE SCALE GENOMIC DNA]</scope>
    <source>
        <strain evidence="2">SYSU2018</strain>
    </source>
</reference>
<feature type="transmembrane region" description="Helical" evidence="1">
    <location>
        <begin position="113"/>
        <end position="130"/>
    </location>
</feature>
<gene>
    <name evidence="2" type="ORF">HHI36_022509</name>
    <name evidence="3" type="ORF">HHI36_022533</name>
</gene>
<dbReference type="AlphaFoldDB" id="A0ABD2N0R1"/>
<keyword evidence="1" id="KW-0472">Membrane</keyword>
<keyword evidence="1" id="KW-1133">Transmembrane helix</keyword>
<accession>A0ABD2N0R1</accession>
<evidence type="ECO:0000313" key="2">
    <source>
        <dbReference type="EMBL" id="KAL3272047.1"/>
    </source>
</evidence>
<organism evidence="2 4">
    <name type="scientific">Cryptolaemus montrouzieri</name>
    <dbReference type="NCBI Taxonomy" id="559131"/>
    <lineage>
        <taxon>Eukaryota</taxon>
        <taxon>Metazoa</taxon>
        <taxon>Ecdysozoa</taxon>
        <taxon>Arthropoda</taxon>
        <taxon>Hexapoda</taxon>
        <taxon>Insecta</taxon>
        <taxon>Pterygota</taxon>
        <taxon>Neoptera</taxon>
        <taxon>Endopterygota</taxon>
        <taxon>Coleoptera</taxon>
        <taxon>Polyphaga</taxon>
        <taxon>Cucujiformia</taxon>
        <taxon>Coccinelloidea</taxon>
        <taxon>Coccinellidae</taxon>
        <taxon>Scymninae</taxon>
        <taxon>Scymnini</taxon>
        <taxon>Cryptolaemus</taxon>
    </lineage>
</organism>
<name>A0ABD2N0R1_9CUCU</name>